<accession>A0A9X2EH66</accession>
<keyword evidence="3" id="KW-1185">Reference proteome</keyword>
<name>A0A9X2EH66_9SPHN</name>
<keyword evidence="1" id="KW-0812">Transmembrane</keyword>
<evidence type="ECO:0000256" key="1">
    <source>
        <dbReference type="SAM" id="Phobius"/>
    </source>
</evidence>
<gene>
    <name evidence="2" type="ORF">NDO55_08920</name>
</gene>
<protein>
    <submittedName>
        <fullName evidence="2">YggT family protein</fullName>
    </submittedName>
</protein>
<dbReference type="EMBL" id="JAMSHT010000001">
    <property type="protein sequence ID" value="MCM8557940.1"/>
    <property type="molecule type" value="Genomic_DNA"/>
</dbReference>
<keyword evidence="1" id="KW-1133">Transmembrane helix</keyword>
<sequence>MIYALFNILYILLDVLFWVIIAQVIISWLFVFKVLDPYSRVVATIVEVLERITAPIYRPIRKILPDFGQLDLSPMVVLFGILILQRAVIPGILMELGPTVVR</sequence>
<evidence type="ECO:0000313" key="2">
    <source>
        <dbReference type="EMBL" id="MCM8557940.1"/>
    </source>
</evidence>
<organism evidence="2 3">
    <name type="scientific">Sphingomicrobium sediminis</name>
    <dbReference type="NCBI Taxonomy" id="2950949"/>
    <lineage>
        <taxon>Bacteria</taxon>
        <taxon>Pseudomonadati</taxon>
        <taxon>Pseudomonadota</taxon>
        <taxon>Alphaproteobacteria</taxon>
        <taxon>Sphingomonadales</taxon>
        <taxon>Sphingomonadaceae</taxon>
        <taxon>Sphingomicrobium</taxon>
    </lineage>
</organism>
<feature type="transmembrane region" description="Helical" evidence="1">
    <location>
        <begin position="7"/>
        <end position="31"/>
    </location>
</feature>
<evidence type="ECO:0000313" key="3">
    <source>
        <dbReference type="Proteomes" id="UP001155128"/>
    </source>
</evidence>
<feature type="transmembrane region" description="Helical" evidence="1">
    <location>
        <begin position="72"/>
        <end position="93"/>
    </location>
</feature>
<dbReference type="GO" id="GO:0016020">
    <property type="term" value="C:membrane"/>
    <property type="evidence" value="ECO:0007669"/>
    <property type="project" value="InterPro"/>
</dbReference>
<comment type="caution">
    <text evidence="2">The sequence shown here is derived from an EMBL/GenBank/DDBJ whole genome shotgun (WGS) entry which is preliminary data.</text>
</comment>
<dbReference type="RefSeq" id="WP_252114446.1">
    <property type="nucleotide sequence ID" value="NZ_JAMSHT010000001.1"/>
</dbReference>
<proteinExistence type="predicted"/>
<reference evidence="2" key="1">
    <citation type="submission" date="2022-06" db="EMBL/GenBank/DDBJ databases">
        <title>Sphingomicrobium sedimins sp. nov., a marine bacterium isolated from tidal flat.</title>
        <authorList>
            <person name="Kim C.-H."/>
            <person name="Yoo Y."/>
            <person name="Kim J.-J."/>
        </authorList>
    </citation>
    <scope>NUCLEOTIDE SEQUENCE</scope>
    <source>
        <strain evidence="2">GRR-S6-50</strain>
    </source>
</reference>
<dbReference type="Proteomes" id="UP001155128">
    <property type="component" value="Unassembled WGS sequence"/>
</dbReference>
<dbReference type="AlphaFoldDB" id="A0A9X2EH66"/>
<dbReference type="Pfam" id="PF02325">
    <property type="entry name" value="CCB3_YggT"/>
    <property type="match status" value="1"/>
</dbReference>
<dbReference type="InterPro" id="IPR003425">
    <property type="entry name" value="CCB3/YggT"/>
</dbReference>
<keyword evidence="1" id="KW-0472">Membrane</keyword>